<evidence type="ECO:0000313" key="3">
    <source>
        <dbReference type="Proteomes" id="UP001222325"/>
    </source>
</evidence>
<protein>
    <submittedName>
        <fullName evidence="2">Uncharacterized protein</fullName>
    </submittedName>
</protein>
<accession>A0AAD6TWY8</accession>
<feature type="region of interest" description="Disordered" evidence="1">
    <location>
        <begin position="1"/>
        <end position="39"/>
    </location>
</feature>
<comment type="caution">
    <text evidence="2">The sequence shown here is derived from an EMBL/GenBank/DDBJ whole genome shotgun (WGS) entry which is preliminary data.</text>
</comment>
<proteinExistence type="predicted"/>
<dbReference type="EMBL" id="JARJCN010000045">
    <property type="protein sequence ID" value="KAJ7082424.1"/>
    <property type="molecule type" value="Genomic_DNA"/>
</dbReference>
<name>A0AAD6TWY8_9AGAR</name>
<reference evidence="2" key="1">
    <citation type="submission" date="2023-03" db="EMBL/GenBank/DDBJ databases">
        <title>Massive genome expansion in bonnet fungi (Mycena s.s.) driven by repeated elements and novel gene families across ecological guilds.</title>
        <authorList>
            <consortium name="Lawrence Berkeley National Laboratory"/>
            <person name="Harder C.B."/>
            <person name="Miyauchi S."/>
            <person name="Viragh M."/>
            <person name="Kuo A."/>
            <person name="Thoen E."/>
            <person name="Andreopoulos B."/>
            <person name="Lu D."/>
            <person name="Skrede I."/>
            <person name="Drula E."/>
            <person name="Henrissat B."/>
            <person name="Morin E."/>
            <person name="Kohler A."/>
            <person name="Barry K."/>
            <person name="LaButti K."/>
            <person name="Morin E."/>
            <person name="Salamov A."/>
            <person name="Lipzen A."/>
            <person name="Mereny Z."/>
            <person name="Hegedus B."/>
            <person name="Baldrian P."/>
            <person name="Stursova M."/>
            <person name="Weitz H."/>
            <person name="Taylor A."/>
            <person name="Grigoriev I.V."/>
            <person name="Nagy L.G."/>
            <person name="Martin F."/>
            <person name="Kauserud H."/>
        </authorList>
    </citation>
    <scope>NUCLEOTIDE SEQUENCE</scope>
    <source>
        <strain evidence="2">CBHHK173m</strain>
    </source>
</reference>
<dbReference type="AlphaFoldDB" id="A0AAD6TWY8"/>
<keyword evidence="3" id="KW-1185">Reference proteome</keyword>
<dbReference type="Proteomes" id="UP001222325">
    <property type="component" value="Unassembled WGS sequence"/>
</dbReference>
<organism evidence="2 3">
    <name type="scientific">Mycena belliarum</name>
    <dbReference type="NCBI Taxonomy" id="1033014"/>
    <lineage>
        <taxon>Eukaryota</taxon>
        <taxon>Fungi</taxon>
        <taxon>Dikarya</taxon>
        <taxon>Basidiomycota</taxon>
        <taxon>Agaricomycotina</taxon>
        <taxon>Agaricomycetes</taxon>
        <taxon>Agaricomycetidae</taxon>
        <taxon>Agaricales</taxon>
        <taxon>Marasmiineae</taxon>
        <taxon>Mycenaceae</taxon>
        <taxon>Mycena</taxon>
    </lineage>
</organism>
<sequence length="195" mass="21691">MSHEADMISTCNATTPERTIAPSEHGPDSDDVGTKKPGFPASWLVSSDEDIIADAEWHRDPTGIPDYFTVDWAQFPGKFSFRTGKNKDGEVTRPAYAMGPIRRCGITGPVVPICSVGHTDSYLYILLFTTAGPAEDGKKTFYDILYHQECRAHRQEDTTGTRVRRYKGSFDSVASFFDGEDVIEREAEDLEELEG</sequence>
<gene>
    <name evidence="2" type="ORF">B0H15DRAFT_1024542</name>
</gene>
<evidence type="ECO:0000256" key="1">
    <source>
        <dbReference type="SAM" id="MobiDB-lite"/>
    </source>
</evidence>
<feature type="compositionally biased region" description="Basic and acidic residues" evidence="1">
    <location>
        <begin position="25"/>
        <end position="34"/>
    </location>
</feature>
<evidence type="ECO:0000313" key="2">
    <source>
        <dbReference type="EMBL" id="KAJ7082424.1"/>
    </source>
</evidence>